<dbReference type="Gene3D" id="1.25.50.10">
    <property type="entry name" value="Peptidase M1, alanyl aminopeptidase, C-terminal domain"/>
    <property type="match status" value="1"/>
</dbReference>
<evidence type="ECO:0000256" key="11">
    <source>
        <dbReference type="ARBA" id="ARBA00023049"/>
    </source>
</evidence>
<dbReference type="InterPro" id="IPR038438">
    <property type="entry name" value="PepN_Ig-like_sf"/>
</dbReference>
<dbReference type="InterPro" id="IPR035414">
    <property type="entry name" value="Peptidase_M1_pepN_Ig-like"/>
</dbReference>
<dbReference type="FunFam" id="3.30.2010.30:FF:000002">
    <property type="entry name" value="Putative aminopeptidase N"/>
    <property type="match status" value="1"/>
</dbReference>
<evidence type="ECO:0000256" key="13">
    <source>
        <dbReference type="NCBIfam" id="TIGR02414"/>
    </source>
</evidence>
<dbReference type="GO" id="GO:0016285">
    <property type="term" value="F:alanyl aminopeptidase activity"/>
    <property type="evidence" value="ECO:0007669"/>
    <property type="project" value="UniProtKB-EC"/>
</dbReference>
<name>A0A8J6M3I3_9ALTE</name>
<evidence type="ECO:0000256" key="1">
    <source>
        <dbReference type="ARBA" id="ARBA00000098"/>
    </source>
</evidence>
<dbReference type="InterPro" id="IPR024601">
    <property type="entry name" value="Peptidase_M1_pepN_C"/>
</dbReference>
<evidence type="ECO:0000259" key="15">
    <source>
        <dbReference type="Pfam" id="PF11940"/>
    </source>
</evidence>
<dbReference type="FunFam" id="1.10.390.10:FF:000002">
    <property type="entry name" value="Aminopeptidase N"/>
    <property type="match status" value="1"/>
</dbReference>
<evidence type="ECO:0000256" key="4">
    <source>
        <dbReference type="ARBA" id="ARBA00012564"/>
    </source>
</evidence>
<evidence type="ECO:0000256" key="10">
    <source>
        <dbReference type="ARBA" id="ARBA00022833"/>
    </source>
</evidence>
<protein>
    <recommendedName>
        <fullName evidence="5 13">Aminopeptidase N</fullName>
        <ecNumber evidence="4 13">3.4.11.2</ecNumber>
    </recommendedName>
</protein>
<dbReference type="FunFam" id="2.60.40.1730:FF:000005">
    <property type="entry name" value="Aminopeptidase N"/>
    <property type="match status" value="1"/>
</dbReference>
<evidence type="ECO:0000256" key="5">
    <source>
        <dbReference type="ARBA" id="ARBA00015611"/>
    </source>
</evidence>
<dbReference type="Proteomes" id="UP000601768">
    <property type="component" value="Unassembled WGS sequence"/>
</dbReference>
<comment type="function">
    <text evidence="12">Aminopeptidase N is involved in the degradation of intracellular peptides generated by protein breakdown during normal growth as well as in response to nutrient starvation.</text>
</comment>
<comment type="cofactor">
    <cofactor evidence="2">
        <name>Zn(2+)</name>
        <dbReference type="ChEBI" id="CHEBI:29105"/>
    </cofactor>
</comment>
<dbReference type="AlphaFoldDB" id="A0A8J6M3I3"/>
<evidence type="ECO:0000259" key="16">
    <source>
        <dbReference type="Pfam" id="PF17432"/>
    </source>
</evidence>
<dbReference type="GO" id="GO:0008270">
    <property type="term" value="F:zinc ion binding"/>
    <property type="evidence" value="ECO:0007669"/>
    <property type="project" value="InterPro"/>
</dbReference>
<dbReference type="Gene3D" id="2.60.40.1840">
    <property type="match status" value="1"/>
</dbReference>
<dbReference type="InterPro" id="IPR027268">
    <property type="entry name" value="Peptidase_M4/M1_CTD_sf"/>
</dbReference>
<dbReference type="Gene3D" id="3.30.2010.30">
    <property type="match status" value="1"/>
</dbReference>
<dbReference type="Gene3D" id="2.60.40.1730">
    <property type="entry name" value="tricorn interacting facor f3 domain"/>
    <property type="match status" value="1"/>
</dbReference>
<evidence type="ECO:0000256" key="8">
    <source>
        <dbReference type="ARBA" id="ARBA00022723"/>
    </source>
</evidence>
<dbReference type="NCBIfam" id="TIGR02414">
    <property type="entry name" value="pepN_proteo"/>
    <property type="match status" value="1"/>
</dbReference>
<sequence length="873" mass="99292">MTHSVPVAKKRADYQPADFEIEHVKLAFYLDETRTKVRAISTISRRVKHANTLVLDGVDLTLLSLNIDGEPYHDYLQTDAGLQINIDADNFELCIDTQINPEQNSSLEGLYKSAGTYCTQCEAEGFRKITYFLDRPDNLATYDVYIEAEQAAFPYLLSNGNPTGQGELENGKHWVSWSDPYKKPSYLFALVAGDFDLLEDSFSTLSGREVKLQLFVDKGNAAKGEHALASLKKAMAWDEQVYGLEYDLDIYMVVAVDFFNMGAMENKGLNVFNSKFVLADDLSATDEDYFNIESVIAHEYFHNWTGNRVTCRDWFQLSLKEGLTVFRDQQFSSDMASAAINRINNVKVIREHQFAEDASPMSHPIRPDEVMEMNNFYTVTVYNKGAEVISMLHKMLGQTGFRAGMDLYFERHDGQAVTCDDFVNAMADANQKNLNLFKRWYAQSGTPEVFADYLFDEQNQILTLSVKQVNAPTADQSYKQALSIPLDIEVLDSTGTPLPLFSGQQTSAVLTLEQQQQSWSFHCANQPAALCLLRDFSAPVKLHLSQTDEQLKLIMLNASDAFSRFDAWHQLLNRYINQTLESEHPQQGLPQKALCSIKNVLAEVLNDDKIDLALKAEMLCVPSFETMAQLNSQIDVEALLAIKQGLEHFLATELVESWFYHYQNNQTAAYEYNQQQVAKRRMHNVCLNYLLIADAAKYAEQAKQQYLSADNMSDTLGVLKACQDNHVALFDELMADFEQRWQHDALVMDKWFALQAGAFRSDILSRIELLKEHSGFSLRNPNRTRALIGTFAFYNTQAMHHIDGSGYKWLTEQLILLDKINPQVAARIVTPMLQFKRYDAIRQPLIKHQLMRLANQPDLSTDLYEKVSKALNI</sequence>
<comment type="caution">
    <text evidence="18">The sequence shown here is derived from an EMBL/GenBank/DDBJ whole genome shotgun (WGS) entry which is preliminary data.</text>
</comment>
<keyword evidence="10" id="KW-0862">Zinc</keyword>
<evidence type="ECO:0000259" key="14">
    <source>
        <dbReference type="Pfam" id="PF01433"/>
    </source>
</evidence>
<feature type="domain" description="Aminopeptidase N-like N-terminal" evidence="17">
    <location>
        <begin position="24"/>
        <end position="187"/>
    </location>
</feature>
<dbReference type="PANTHER" id="PTHR46322:SF1">
    <property type="entry name" value="PUROMYCIN-SENSITIVE AMINOPEPTIDASE"/>
    <property type="match status" value="1"/>
</dbReference>
<comment type="catalytic activity">
    <reaction evidence="1">
        <text>Release of an N-terminal amino acid, Xaa-|-Yaa- from a peptide, amide or arylamide. Xaa is preferably Ala, but may be most amino acids including Pro (slow action). When a terminal hydrophobic residue is followed by a prolyl residue, the two may be released as an intact Xaa-Pro dipeptide.</text>
        <dbReference type="EC" id="3.4.11.2"/>
    </reaction>
</comment>
<evidence type="ECO:0000313" key="19">
    <source>
        <dbReference type="Proteomes" id="UP000601768"/>
    </source>
</evidence>
<evidence type="ECO:0000256" key="7">
    <source>
        <dbReference type="ARBA" id="ARBA00022670"/>
    </source>
</evidence>
<evidence type="ECO:0000256" key="12">
    <source>
        <dbReference type="ARBA" id="ARBA00059739"/>
    </source>
</evidence>
<organism evidence="18 19">
    <name type="scientific">Neptunicella marina</name>
    <dbReference type="NCBI Taxonomy" id="2125989"/>
    <lineage>
        <taxon>Bacteria</taxon>
        <taxon>Pseudomonadati</taxon>
        <taxon>Pseudomonadota</taxon>
        <taxon>Gammaproteobacteria</taxon>
        <taxon>Alteromonadales</taxon>
        <taxon>Alteromonadaceae</taxon>
        <taxon>Neptunicella</taxon>
    </lineage>
</organism>
<feature type="domain" description="Peptidase M1 membrane alanine aminopeptidase" evidence="14">
    <location>
        <begin position="227"/>
        <end position="440"/>
    </location>
</feature>
<keyword evidence="9 18" id="KW-0378">Hydrolase</keyword>
<keyword evidence="6 18" id="KW-0031">Aminopeptidase</keyword>
<dbReference type="EMBL" id="JACNEP010000019">
    <property type="protein sequence ID" value="MBC3767498.1"/>
    <property type="molecule type" value="Genomic_DNA"/>
</dbReference>
<accession>A0A8J6M3I3</accession>
<dbReference type="InterPro" id="IPR014782">
    <property type="entry name" value="Peptidase_M1_dom"/>
</dbReference>
<dbReference type="InterPro" id="IPR045357">
    <property type="entry name" value="Aminopeptidase_N-like_N"/>
</dbReference>
<reference evidence="18" key="1">
    <citation type="journal article" date="2018" name="Int. J. Syst. Evol. Microbiol.">
        <title>Neptunicella marina gen. nov., sp. nov., isolated from surface seawater.</title>
        <authorList>
            <person name="Liu X."/>
            <person name="Lai Q."/>
            <person name="Du Y."/>
            <person name="Zhang X."/>
            <person name="Liu Z."/>
            <person name="Sun F."/>
            <person name="Shao Z."/>
        </authorList>
    </citation>
    <scope>NUCLEOTIDE SEQUENCE</scope>
    <source>
        <strain evidence="18">S27-2</strain>
    </source>
</reference>
<dbReference type="SUPFAM" id="SSF63737">
    <property type="entry name" value="Leukotriene A4 hydrolase N-terminal domain"/>
    <property type="match status" value="1"/>
</dbReference>
<dbReference type="CDD" id="cd09600">
    <property type="entry name" value="M1_APN"/>
    <property type="match status" value="1"/>
</dbReference>
<evidence type="ECO:0000259" key="17">
    <source>
        <dbReference type="Pfam" id="PF17900"/>
    </source>
</evidence>
<evidence type="ECO:0000256" key="9">
    <source>
        <dbReference type="ARBA" id="ARBA00022801"/>
    </source>
</evidence>
<dbReference type="InterPro" id="IPR042097">
    <property type="entry name" value="Aminopeptidase_N-like_N_sf"/>
</dbReference>
<evidence type="ECO:0000313" key="18">
    <source>
        <dbReference type="EMBL" id="MBC3767498.1"/>
    </source>
</evidence>
<feature type="domain" description="Peptidase M1 alanyl aminopeptidase C-terminal" evidence="16">
    <location>
        <begin position="548"/>
        <end position="872"/>
    </location>
</feature>
<dbReference type="InterPro" id="IPR012779">
    <property type="entry name" value="Peptidase_M1_pepN"/>
</dbReference>
<dbReference type="GO" id="GO:0006508">
    <property type="term" value="P:proteolysis"/>
    <property type="evidence" value="ECO:0007669"/>
    <property type="project" value="UniProtKB-UniRule"/>
</dbReference>
<evidence type="ECO:0000256" key="2">
    <source>
        <dbReference type="ARBA" id="ARBA00001947"/>
    </source>
</evidence>
<keyword evidence="19" id="KW-1185">Reference proteome</keyword>
<keyword evidence="11" id="KW-0482">Metalloprotease</keyword>
<dbReference type="InterPro" id="IPR001930">
    <property type="entry name" value="Peptidase_M1"/>
</dbReference>
<evidence type="ECO:0000256" key="6">
    <source>
        <dbReference type="ARBA" id="ARBA00022438"/>
    </source>
</evidence>
<dbReference type="SUPFAM" id="SSF55486">
    <property type="entry name" value="Metalloproteases ('zincins'), catalytic domain"/>
    <property type="match status" value="1"/>
</dbReference>
<feature type="domain" description="Peptidase M1 alanyl aminopeptidase Ig-like fold" evidence="15">
    <location>
        <begin position="445"/>
        <end position="543"/>
    </location>
</feature>
<dbReference type="GO" id="GO:0008237">
    <property type="term" value="F:metallopeptidase activity"/>
    <property type="evidence" value="ECO:0007669"/>
    <property type="project" value="UniProtKB-UniRule"/>
</dbReference>
<proteinExistence type="inferred from homology"/>
<dbReference type="RefSeq" id="WP_186508038.1">
    <property type="nucleotide sequence ID" value="NZ_JACNEP010000019.1"/>
</dbReference>
<dbReference type="Pfam" id="PF01433">
    <property type="entry name" value="Peptidase_M1"/>
    <property type="match status" value="1"/>
</dbReference>
<dbReference type="Pfam" id="PF17900">
    <property type="entry name" value="Peptidase_M1_N"/>
    <property type="match status" value="1"/>
</dbReference>
<evidence type="ECO:0000256" key="3">
    <source>
        <dbReference type="ARBA" id="ARBA00010136"/>
    </source>
</evidence>
<dbReference type="PANTHER" id="PTHR46322">
    <property type="entry name" value="PUROMYCIN-SENSITIVE AMINOPEPTIDASE"/>
    <property type="match status" value="1"/>
</dbReference>
<dbReference type="PRINTS" id="PR00756">
    <property type="entry name" value="ALADIPTASE"/>
</dbReference>
<dbReference type="InterPro" id="IPR037144">
    <property type="entry name" value="Peptidase_M1_pepN_C_sf"/>
</dbReference>
<reference evidence="18" key="2">
    <citation type="submission" date="2020-08" db="EMBL/GenBank/DDBJ databases">
        <authorList>
            <person name="Lai Q."/>
        </authorList>
    </citation>
    <scope>NUCLEOTIDE SEQUENCE</scope>
    <source>
        <strain evidence="18">S27-2</strain>
    </source>
</reference>
<dbReference type="Gene3D" id="1.10.390.10">
    <property type="entry name" value="Neutral Protease Domain 2"/>
    <property type="match status" value="1"/>
</dbReference>
<dbReference type="EC" id="3.4.11.2" evidence="4 13"/>
<keyword evidence="8" id="KW-0479">Metal-binding</keyword>
<dbReference type="Pfam" id="PF17432">
    <property type="entry name" value="DUF3458_C"/>
    <property type="match status" value="1"/>
</dbReference>
<gene>
    <name evidence="18" type="primary">pepN</name>
    <name evidence="18" type="ORF">H8B19_16590</name>
</gene>
<comment type="similarity">
    <text evidence="3">Belongs to the peptidase M1 family.</text>
</comment>
<keyword evidence="7" id="KW-0645">Protease</keyword>
<dbReference type="Pfam" id="PF11940">
    <property type="entry name" value="DUF3458"/>
    <property type="match status" value="1"/>
</dbReference>